<dbReference type="InterPro" id="IPR038460">
    <property type="entry name" value="AcetylCoA_hyd_C_sf"/>
</dbReference>
<dbReference type="InterPro" id="IPR046433">
    <property type="entry name" value="ActCoA_hydro"/>
</dbReference>
<dbReference type="Gene3D" id="3.40.1080.10">
    <property type="entry name" value="Glutaconate Coenzyme A-transferase"/>
    <property type="match status" value="1"/>
</dbReference>
<dbReference type="PANTHER" id="PTHR21432">
    <property type="entry name" value="ACETYL-COA HYDROLASE-RELATED"/>
    <property type="match status" value="1"/>
</dbReference>
<dbReference type="SUPFAM" id="SSF100950">
    <property type="entry name" value="NagB/RpiA/CoA transferase-like"/>
    <property type="match status" value="2"/>
</dbReference>
<sequence>MRVINTDQLKSVLANLPSNPRILASGNFATPHTLLKVADQTLPEFRLHMLNAQPGIPDREGITYESAFVGAGMRRHPRLSYIPSRLSLLPVVIRDYARPDAVFLHTSEQRHDTVSLGTEVNILPAAIETAQAHGGVVIAQANKQMPYTYGDAQIYESEIDYLVEVDEPLMVKPDTNFSSESLQIGDRIASLIEDNSTLQLGIGAIPDSVLNSLKDRKGLRIWTEMFSDGVFNLHKLGVLDPDILITASFIFGTQELYEWLHLNRRVQMLRTEKTNDPTQIARQARMTSINAALQIDLYDQANASHVRGQIYSGFGGSTDFIVGALHSRGGRSFMALPSWHPKANVSSIVPRLNENITSFQHSFVVTEQGAAACFGHTQSEQALNLIQNAAHPDAREELVQAASEFGLLK</sequence>
<dbReference type="PANTHER" id="PTHR21432:SF20">
    <property type="entry name" value="ACETYL-COA HYDROLASE"/>
    <property type="match status" value="1"/>
</dbReference>
<proteinExistence type="predicted"/>
<reference evidence="2" key="1">
    <citation type="submission" date="2020-05" db="EMBL/GenBank/DDBJ databases">
        <authorList>
            <person name="Chiriac C."/>
            <person name="Salcher M."/>
            <person name="Ghai R."/>
            <person name="Kavagutti S V."/>
        </authorList>
    </citation>
    <scope>NUCLEOTIDE SEQUENCE</scope>
</reference>
<dbReference type="InterPro" id="IPR026888">
    <property type="entry name" value="AcetylCoA_hyd_C"/>
</dbReference>
<protein>
    <submittedName>
        <fullName evidence="2">Unannotated protein</fullName>
    </submittedName>
</protein>
<dbReference type="Pfam" id="PF13336">
    <property type="entry name" value="AcetylCoA_hyd_C"/>
    <property type="match status" value="1"/>
</dbReference>
<evidence type="ECO:0000259" key="1">
    <source>
        <dbReference type="Pfam" id="PF13336"/>
    </source>
</evidence>
<dbReference type="Gene3D" id="3.30.750.70">
    <property type="entry name" value="4-hydroxybutyrate coenzyme like domains"/>
    <property type="match status" value="1"/>
</dbReference>
<dbReference type="InterPro" id="IPR037171">
    <property type="entry name" value="NagB/RpiA_transferase-like"/>
</dbReference>
<dbReference type="AlphaFoldDB" id="A0A6J6GNJ6"/>
<dbReference type="GO" id="GO:0006083">
    <property type="term" value="P:acetate metabolic process"/>
    <property type="evidence" value="ECO:0007669"/>
    <property type="project" value="InterPro"/>
</dbReference>
<evidence type="ECO:0000313" key="2">
    <source>
        <dbReference type="EMBL" id="CAB4600405.1"/>
    </source>
</evidence>
<dbReference type="GO" id="GO:0008775">
    <property type="term" value="F:acetate CoA-transferase activity"/>
    <property type="evidence" value="ECO:0007669"/>
    <property type="project" value="InterPro"/>
</dbReference>
<accession>A0A6J6GNJ6</accession>
<organism evidence="2">
    <name type="scientific">freshwater metagenome</name>
    <dbReference type="NCBI Taxonomy" id="449393"/>
    <lineage>
        <taxon>unclassified sequences</taxon>
        <taxon>metagenomes</taxon>
        <taxon>ecological metagenomes</taxon>
    </lineage>
</organism>
<gene>
    <name evidence="2" type="ORF">UFOPK1807_00791</name>
</gene>
<dbReference type="EMBL" id="CAEZUI010000103">
    <property type="protein sequence ID" value="CAB4600405.1"/>
    <property type="molecule type" value="Genomic_DNA"/>
</dbReference>
<dbReference type="Gene3D" id="3.40.1080.20">
    <property type="entry name" value="Acetyl-CoA hydrolase/transferase C-terminal domain"/>
    <property type="match status" value="1"/>
</dbReference>
<name>A0A6J6GNJ6_9ZZZZ</name>
<feature type="domain" description="Acetyl-CoA hydrolase/transferase C-terminal" evidence="1">
    <location>
        <begin position="252"/>
        <end position="402"/>
    </location>
</feature>